<keyword evidence="3" id="KW-1185">Reference proteome</keyword>
<evidence type="ECO:0000256" key="1">
    <source>
        <dbReference type="SAM" id="MobiDB-lite"/>
    </source>
</evidence>
<feature type="compositionally biased region" description="Basic residues" evidence="1">
    <location>
        <begin position="202"/>
        <end position="211"/>
    </location>
</feature>
<evidence type="ECO:0000313" key="2">
    <source>
        <dbReference type="EnsemblMetazoa" id="PPA24993.1"/>
    </source>
</evidence>
<accession>A0A2A6CFZ2</accession>
<feature type="region of interest" description="Disordered" evidence="1">
    <location>
        <begin position="181"/>
        <end position="232"/>
    </location>
</feature>
<accession>A0A8R1UJH3</accession>
<evidence type="ECO:0000313" key="3">
    <source>
        <dbReference type="Proteomes" id="UP000005239"/>
    </source>
</evidence>
<dbReference type="EnsemblMetazoa" id="PPA24993.1">
    <property type="protein sequence ID" value="PPA24993.1"/>
    <property type="gene ID" value="WBGene00114547"/>
</dbReference>
<feature type="region of interest" description="Disordered" evidence="1">
    <location>
        <begin position="64"/>
        <end position="83"/>
    </location>
</feature>
<gene>
    <name evidence="2" type="primary">WBGene00114547</name>
</gene>
<feature type="compositionally biased region" description="Basic and acidic residues" evidence="1">
    <location>
        <begin position="69"/>
        <end position="83"/>
    </location>
</feature>
<feature type="compositionally biased region" description="Basic and acidic residues" evidence="1">
    <location>
        <begin position="212"/>
        <end position="226"/>
    </location>
</feature>
<protein>
    <submittedName>
        <fullName evidence="2">Uncharacterized protein</fullName>
    </submittedName>
</protein>
<reference evidence="3" key="1">
    <citation type="journal article" date="2008" name="Nat. Genet.">
        <title>The Pristionchus pacificus genome provides a unique perspective on nematode lifestyle and parasitism.</title>
        <authorList>
            <person name="Dieterich C."/>
            <person name="Clifton S.W."/>
            <person name="Schuster L.N."/>
            <person name="Chinwalla A."/>
            <person name="Delehaunty K."/>
            <person name="Dinkelacker I."/>
            <person name="Fulton L."/>
            <person name="Fulton R."/>
            <person name="Godfrey J."/>
            <person name="Minx P."/>
            <person name="Mitreva M."/>
            <person name="Roeseler W."/>
            <person name="Tian H."/>
            <person name="Witte H."/>
            <person name="Yang S.P."/>
            <person name="Wilson R.K."/>
            <person name="Sommer R.J."/>
        </authorList>
    </citation>
    <scope>NUCLEOTIDE SEQUENCE [LARGE SCALE GENOMIC DNA]</scope>
    <source>
        <strain evidence="3">PS312</strain>
    </source>
</reference>
<feature type="compositionally biased region" description="Basic and acidic residues" evidence="1">
    <location>
        <begin position="185"/>
        <end position="201"/>
    </location>
</feature>
<proteinExistence type="predicted"/>
<organism evidence="2 3">
    <name type="scientific">Pristionchus pacificus</name>
    <name type="common">Parasitic nematode worm</name>
    <dbReference type="NCBI Taxonomy" id="54126"/>
    <lineage>
        <taxon>Eukaryota</taxon>
        <taxon>Metazoa</taxon>
        <taxon>Ecdysozoa</taxon>
        <taxon>Nematoda</taxon>
        <taxon>Chromadorea</taxon>
        <taxon>Rhabditida</taxon>
        <taxon>Rhabditina</taxon>
        <taxon>Diplogasteromorpha</taxon>
        <taxon>Diplogasteroidea</taxon>
        <taxon>Neodiplogasteridae</taxon>
        <taxon>Pristionchus</taxon>
    </lineage>
</organism>
<dbReference type="AlphaFoldDB" id="A0A2A6CFZ2"/>
<name>A0A2A6CFZ2_PRIPA</name>
<reference evidence="2" key="2">
    <citation type="submission" date="2022-06" db="UniProtKB">
        <authorList>
            <consortium name="EnsemblMetazoa"/>
        </authorList>
    </citation>
    <scope>IDENTIFICATION</scope>
    <source>
        <strain evidence="2">PS312</strain>
    </source>
</reference>
<sequence length="299" mass="34988">MRKQRRLAAVLRGSKCLPNVSPVTFVPPFRTKQELHTLDTLCDHPDYKKQSRYVYQCEQEAATPRHWRHDNDRRRSTETPKKKEWVEKQGTVTEMAQLALKDGAYMATVDTVTAQLKTRELLTHNKFMVNSMARMKMCTVKREKEAENLREALQEWIEDARIVVQLHDENSSFSIVSMIDEDETREGRKKEKKEEKEVKKEDKKKKNKKNKNKDNTENVETKKEDEKEVEPESEVTSLSFCTRFYGVDYSIKVEMRNDEDVHVKTLPVLKGIDKKITDILAVSTLLDAVTFEFWKAMVA</sequence>
<dbReference type="Proteomes" id="UP000005239">
    <property type="component" value="Unassembled WGS sequence"/>
</dbReference>